<evidence type="ECO:0000313" key="1">
    <source>
        <dbReference type="EMBL" id="DAD66598.1"/>
    </source>
</evidence>
<dbReference type="EMBL" id="BK014662">
    <property type="protein sequence ID" value="DAD66598.1"/>
    <property type="molecule type" value="Genomic_DNA"/>
</dbReference>
<protein>
    <submittedName>
        <fullName evidence="1">Uncharacterized protein</fullName>
    </submittedName>
</protein>
<organism evidence="1">
    <name type="scientific">Myoviridae sp. ctPuP5</name>
    <dbReference type="NCBI Taxonomy" id="2823543"/>
    <lineage>
        <taxon>Viruses</taxon>
        <taxon>Duplodnaviria</taxon>
        <taxon>Heunggongvirae</taxon>
        <taxon>Uroviricota</taxon>
        <taxon>Caudoviricetes</taxon>
    </lineage>
</organism>
<reference evidence="1" key="1">
    <citation type="journal article" date="2021" name="Proc. Natl. Acad. Sci. U.S.A.">
        <title>A Catalog of Tens of Thousands of Viruses from Human Metagenomes Reveals Hidden Associations with Chronic Diseases.</title>
        <authorList>
            <person name="Tisza M.J."/>
            <person name="Buck C.B."/>
        </authorList>
    </citation>
    <scope>NUCLEOTIDE SEQUENCE</scope>
    <source>
        <strain evidence="1">CtPuP5</strain>
    </source>
</reference>
<sequence length="59" mass="7261">MHDGDYTLKFYLYLFPYWNTTKIRIIIQSTKHYLNFNITLTQNSYSVNFVLNITFYLRI</sequence>
<proteinExistence type="predicted"/>
<accession>A0A8S5L9M5</accession>
<name>A0A8S5L9M5_9CAUD</name>